<keyword evidence="2" id="KW-0808">Transferase</keyword>
<proteinExistence type="predicted"/>
<keyword evidence="3" id="KW-1185">Reference proteome</keyword>
<dbReference type="Gene3D" id="3.40.50.150">
    <property type="entry name" value="Vaccinia Virus protein VP39"/>
    <property type="match status" value="1"/>
</dbReference>
<evidence type="ECO:0000313" key="2">
    <source>
        <dbReference type="EMBL" id="KAJ9151480.1"/>
    </source>
</evidence>
<accession>A0AA38RNR1</accession>
<dbReference type="GO" id="GO:0032259">
    <property type="term" value="P:methylation"/>
    <property type="evidence" value="ECO:0007669"/>
    <property type="project" value="UniProtKB-KW"/>
</dbReference>
<dbReference type="PANTHER" id="PTHR42912">
    <property type="entry name" value="METHYLTRANSFERASE"/>
    <property type="match status" value="1"/>
</dbReference>
<dbReference type="GO" id="GO:0008757">
    <property type="term" value="F:S-adenosylmethionine-dependent methyltransferase activity"/>
    <property type="evidence" value="ECO:0007669"/>
    <property type="project" value="InterPro"/>
</dbReference>
<gene>
    <name evidence="2" type="ORF">NKR19_g4902</name>
</gene>
<evidence type="ECO:0000313" key="3">
    <source>
        <dbReference type="Proteomes" id="UP001174691"/>
    </source>
</evidence>
<name>A0AA38RNR1_9PEZI</name>
<dbReference type="InterPro" id="IPR029063">
    <property type="entry name" value="SAM-dependent_MTases_sf"/>
</dbReference>
<keyword evidence="2" id="KW-0489">Methyltransferase</keyword>
<dbReference type="PANTHER" id="PTHR42912:SF83">
    <property type="entry name" value="METHYLTRANSFERASE TYPE 11 DOMAIN-CONTAINING PROTEIN"/>
    <property type="match status" value="1"/>
</dbReference>
<dbReference type="Proteomes" id="UP001174691">
    <property type="component" value="Unassembled WGS sequence"/>
</dbReference>
<dbReference type="CDD" id="cd02440">
    <property type="entry name" value="AdoMet_MTases"/>
    <property type="match status" value="1"/>
</dbReference>
<dbReference type="EMBL" id="JANBVN010000064">
    <property type="protein sequence ID" value="KAJ9151480.1"/>
    <property type="molecule type" value="Genomic_DNA"/>
</dbReference>
<organism evidence="2 3">
    <name type="scientific">Coniochaeta hoffmannii</name>
    <dbReference type="NCBI Taxonomy" id="91930"/>
    <lineage>
        <taxon>Eukaryota</taxon>
        <taxon>Fungi</taxon>
        <taxon>Dikarya</taxon>
        <taxon>Ascomycota</taxon>
        <taxon>Pezizomycotina</taxon>
        <taxon>Sordariomycetes</taxon>
        <taxon>Sordariomycetidae</taxon>
        <taxon>Coniochaetales</taxon>
        <taxon>Coniochaetaceae</taxon>
        <taxon>Coniochaeta</taxon>
    </lineage>
</organism>
<dbReference type="AlphaFoldDB" id="A0AA38RNR1"/>
<dbReference type="SUPFAM" id="SSF53335">
    <property type="entry name" value="S-adenosyl-L-methionine-dependent methyltransferases"/>
    <property type="match status" value="1"/>
</dbReference>
<protein>
    <submittedName>
        <fullName evidence="2">S-adenosyl-L-methionine-dependent methyltransferase</fullName>
    </submittedName>
</protein>
<dbReference type="InterPro" id="IPR013216">
    <property type="entry name" value="Methyltransf_11"/>
</dbReference>
<evidence type="ECO:0000259" key="1">
    <source>
        <dbReference type="Pfam" id="PF08241"/>
    </source>
</evidence>
<comment type="caution">
    <text evidence="2">The sequence shown here is derived from an EMBL/GenBank/DDBJ whole genome shotgun (WGS) entry which is preliminary data.</text>
</comment>
<sequence>MTQETQQRVLQTMFKTASGLNPLSQPRMLEFVDEVSAPLATKMLRQIGLDRASQPPFKLLDNGAGLGVVAAQVQTMVDKDVLGKSSVISADFSEAYVEFVRERIESEGWRNTEARVVDAQKIGFPDGAFTHVTMNIGFHVVPDSEAALKESIRVLRPGGTLAFTTWHDRGSGWEPDLRSALLGFPFEAPFEMKMQTTSWGEWSNVNWIRRTLENLGLQDVKVDVMARLQRVRSAEDYVACFGMMIDWVVNSQWSEELRRGHGIEEVKGLIRRHLEAKYAGKGWDVTWTSIIASAKVPGAR</sequence>
<dbReference type="Pfam" id="PF08241">
    <property type="entry name" value="Methyltransf_11"/>
    <property type="match status" value="1"/>
</dbReference>
<reference evidence="2" key="1">
    <citation type="submission" date="2022-07" db="EMBL/GenBank/DDBJ databases">
        <title>Fungi with potential for degradation of polypropylene.</title>
        <authorList>
            <person name="Gostincar C."/>
        </authorList>
    </citation>
    <scope>NUCLEOTIDE SEQUENCE</scope>
    <source>
        <strain evidence="2">EXF-13287</strain>
    </source>
</reference>
<feature type="domain" description="Methyltransferase type 11" evidence="1">
    <location>
        <begin position="60"/>
        <end position="163"/>
    </location>
</feature>
<dbReference type="InterPro" id="IPR050508">
    <property type="entry name" value="Methyltransf_Superfamily"/>
</dbReference>